<sequence>MEGERIAIIRERLRAESDPERAKAAQAYMRSSIPSLGVRVPAVRRMVLATARELPFGSPEELRDDVLTLWREATWREERYAAIDLTSLKSVAGDLEMLPLYEEIIRTGAWWDFVDGVSERICTLLQHHRNILTPLLRSWAVDEDFWIRRAAITAQLKAKAATDRELFAAVLDPNLPDKEFFIRKAIGWSLREYAKTDAQWVRNYVESKRTALSPLSLREALKHLG</sequence>
<name>A0A4R5KVM3_9MICC</name>
<organism evidence="1 2">
    <name type="scientific">Arthrobacter terricola</name>
    <dbReference type="NCBI Taxonomy" id="2547396"/>
    <lineage>
        <taxon>Bacteria</taxon>
        <taxon>Bacillati</taxon>
        <taxon>Actinomycetota</taxon>
        <taxon>Actinomycetes</taxon>
        <taxon>Micrococcales</taxon>
        <taxon>Micrococcaceae</taxon>
        <taxon>Arthrobacter</taxon>
    </lineage>
</organism>
<evidence type="ECO:0000313" key="1">
    <source>
        <dbReference type="EMBL" id="TDG00032.1"/>
    </source>
</evidence>
<dbReference type="InterPro" id="IPR016024">
    <property type="entry name" value="ARM-type_fold"/>
</dbReference>
<dbReference type="Gene3D" id="1.25.10.90">
    <property type="match status" value="1"/>
</dbReference>
<dbReference type="Pfam" id="PF08713">
    <property type="entry name" value="DNA_alkylation"/>
    <property type="match status" value="1"/>
</dbReference>
<reference evidence="1 2" key="1">
    <citation type="submission" date="2019-03" db="EMBL/GenBank/DDBJ databases">
        <title>Whole genome sequence of Arthrobacter sp JH1-1.</title>
        <authorList>
            <person name="Trinh H.N."/>
        </authorList>
    </citation>
    <scope>NUCLEOTIDE SEQUENCE [LARGE SCALE GENOMIC DNA]</scope>
    <source>
        <strain evidence="1 2">JH1-1</strain>
    </source>
</reference>
<dbReference type="InterPro" id="IPR014825">
    <property type="entry name" value="DNA_alkylation"/>
</dbReference>
<protein>
    <submittedName>
        <fullName evidence="1">DNA alkylation repair protein</fullName>
    </submittedName>
</protein>
<dbReference type="RefSeq" id="WP_133203122.1">
    <property type="nucleotide sequence ID" value="NZ_SMRU01000004.1"/>
</dbReference>
<dbReference type="EMBL" id="SMRU01000004">
    <property type="protein sequence ID" value="TDG00032.1"/>
    <property type="molecule type" value="Genomic_DNA"/>
</dbReference>
<dbReference type="CDD" id="cd07064">
    <property type="entry name" value="AlkD_like_1"/>
    <property type="match status" value="1"/>
</dbReference>
<keyword evidence="2" id="KW-1185">Reference proteome</keyword>
<gene>
    <name evidence="1" type="ORF">E1809_05055</name>
</gene>
<dbReference type="PANTHER" id="PTHR34070:SF1">
    <property type="entry name" value="DNA ALKYLATION REPAIR PROTEIN"/>
    <property type="match status" value="1"/>
</dbReference>
<evidence type="ECO:0000313" key="2">
    <source>
        <dbReference type="Proteomes" id="UP000295511"/>
    </source>
</evidence>
<dbReference type="OrthoDB" id="9775346at2"/>
<accession>A0A4R5KVM3</accession>
<comment type="caution">
    <text evidence="1">The sequence shown here is derived from an EMBL/GenBank/DDBJ whole genome shotgun (WGS) entry which is preliminary data.</text>
</comment>
<dbReference type="SUPFAM" id="SSF48371">
    <property type="entry name" value="ARM repeat"/>
    <property type="match status" value="1"/>
</dbReference>
<proteinExistence type="predicted"/>
<dbReference type="AlphaFoldDB" id="A0A4R5KVM3"/>
<dbReference type="Proteomes" id="UP000295511">
    <property type="component" value="Unassembled WGS sequence"/>
</dbReference>
<dbReference type="PANTHER" id="PTHR34070">
    <property type="entry name" value="ARMADILLO-TYPE FOLD"/>
    <property type="match status" value="1"/>
</dbReference>